<gene>
    <name evidence="3" type="ORF">NDI38_30985</name>
</gene>
<accession>A0ABV0KX22</accession>
<dbReference type="Gene3D" id="1.25.10.10">
    <property type="entry name" value="Leucine-rich Repeat Variant"/>
    <property type="match status" value="2"/>
</dbReference>
<dbReference type="Pfam" id="PF13646">
    <property type="entry name" value="HEAT_2"/>
    <property type="match status" value="2"/>
</dbReference>
<dbReference type="InterPro" id="IPR011989">
    <property type="entry name" value="ARM-like"/>
</dbReference>
<dbReference type="SUPFAM" id="SSF48371">
    <property type="entry name" value="ARM repeat"/>
    <property type="match status" value="1"/>
</dbReference>
<evidence type="ECO:0000256" key="2">
    <source>
        <dbReference type="ARBA" id="ARBA00022738"/>
    </source>
</evidence>
<organism evidence="3 4">
    <name type="scientific">Stenomitos frigidus AS-A4</name>
    <dbReference type="NCBI Taxonomy" id="2933935"/>
    <lineage>
        <taxon>Bacteria</taxon>
        <taxon>Bacillati</taxon>
        <taxon>Cyanobacteriota</taxon>
        <taxon>Cyanophyceae</taxon>
        <taxon>Leptolyngbyales</taxon>
        <taxon>Leptolyngbyaceae</taxon>
        <taxon>Stenomitos</taxon>
    </lineage>
</organism>
<evidence type="ECO:0000313" key="3">
    <source>
        <dbReference type="EMBL" id="MEP1062804.1"/>
    </source>
</evidence>
<evidence type="ECO:0000256" key="1">
    <source>
        <dbReference type="ARBA" id="ARBA00022549"/>
    </source>
</evidence>
<keyword evidence="4" id="KW-1185">Reference proteome</keyword>
<protein>
    <submittedName>
        <fullName evidence="3">HEAT repeat domain-containing protein</fullName>
    </submittedName>
</protein>
<evidence type="ECO:0000313" key="4">
    <source>
        <dbReference type="Proteomes" id="UP001476950"/>
    </source>
</evidence>
<keyword evidence="2" id="KW-0605">Phycobilisome</keyword>
<comment type="caution">
    <text evidence="3">The sequence shown here is derived from an EMBL/GenBank/DDBJ whole genome shotgun (WGS) entry which is preliminary data.</text>
</comment>
<dbReference type="PANTHER" id="PTHR12697:SF5">
    <property type="entry name" value="DEOXYHYPUSINE HYDROXYLASE"/>
    <property type="match status" value="1"/>
</dbReference>
<dbReference type="PANTHER" id="PTHR12697">
    <property type="entry name" value="PBS LYASE HEAT-LIKE PROTEIN"/>
    <property type="match status" value="1"/>
</dbReference>
<dbReference type="InterPro" id="IPR016024">
    <property type="entry name" value="ARM-type_fold"/>
</dbReference>
<keyword evidence="1" id="KW-0042">Antenna complex</keyword>
<reference evidence="3 4" key="1">
    <citation type="submission" date="2022-04" db="EMBL/GenBank/DDBJ databases">
        <title>Positive selection, recombination, and allopatry shape intraspecific diversity of widespread and dominant cyanobacteria.</title>
        <authorList>
            <person name="Wei J."/>
            <person name="Shu W."/>
            <person name="Hu C."/>
        </authorList>
    </citation>
    <scope>NUCLEOTIDE SEQUENCE [LARGE SCALE GENOMIC DNA]</scope>
    <source>
        <strain evidence="3 4">AS-A4</strain>
    </source>
</reference>
<dbReference type="EMBL" id="JAMPLM010000094">
    <property type="protein sequence ID" value="MEP1062804.1"/>
    <property type="molecule type" value="Genomic_DNA"/>
</dbReference>
<proteinExistence type="predicted"/>
<dbReference type="Proteomes" id="UP001476950">
    <property type="component" value="Unassembled WGS sequence"/>
</dbReference>
<sequence length="322" mass="35207">MTDGVGEKELHRLRTDEGLATARLQRGLQSWDSTTRYKALDVLLTRVEPQTLLSPLLTMVQDDDPRVRATSVDGLAMAMAAQATLSPQLLPLITQARQDRDPGVRAASFSGLATVTARQKPFRPQVLPLFQQGLQDRSACVRATAASSLEYLFALSVPTRHELNRLLPDLLVMATSDASAWARSHAVMSLGPASVNAAESVPVLVKLVQQEPDAGLRSVAVSGLGHYRAAEPAATQAILAAMNDPDERVRTAAVYSLLNVAPNPFRHRSQAQQLSNQGLQTAIWELKESAKDPYVNQQKKTAIPPILETLMAEQRARWLQER</sequence>
<name>A0ABV0KX22_9CYAN</name>